<dbReference type="EMBL" id="GIFC01002503">
    <property type="protein sequence ID" value="MXU84586.1"/>
    <property type="molecule type" value="Transcribed_RNA"/>
</dbReference>
<proteinExistence type="predicted"/>
<reference evidence="1" key="1">
    <citation type="submission" date="2019-12" db="EMBL/GenBank/DDBJ databases">
        <title>An insight into the sialome of adult female Ixodes ricinus ticks feeding for 6 days.</title>
        <authorList>
            <person name="Perner J."/>
            <person name="Ribeiro J.M.C."/>
        </authorList>
    </citation>
    <scope>NUCLEOTIDE SEQUENCE</scope>
    <source>
        <strain evidence="1">Semi-engorged</strain>
        <tissue evidence="1">Salivary glands</tissue>
    </source>
</reference>
<name>A0A6B0U8Y8_IXORI</name>
<evidence type="ECO:0000313" key="1">
    <source>
        <dbReference type="EMBL" id="MXU84586.1"/>
    </source>
</evidence>
<accession>A0A6B0U8Y8</accession>
<organism evidence="1">
    <name type="scientific">Ixodes ricinus</name>
    <name type="common">Common tick</name>
    <name type="synonym">Acarus ricinus</name>
    <dbReference type="NCBI Taxonomy" id="34613"/>
    <lineage>
        <taxon>Eukaryota</taxon>
        <taxon>Metazoa</taxon>
        <taxon>Ecdysozoa</taxon>
        <taxon>Arthropoda</taxon>
        <taxon>Chelicerata</taxon>
        <taxon>Arachnida</taxon>
        <taxon>Acari</taxon>
        <taxon>Parasitiformes</taxon>
        <taxon>Ixodida</taxon>
        <taxon>Ixodoidea</taxon>
        <taxon>Ixodidae</taxon>
        <taxon>Ixodinae</taxon>
        <taxon>Ixodes</taxon>
    </lineage>
</organism>
<protein>
    <submittedName>
        <fullName evidence="1">Putative secreted protein</fullName>
    </submittedName>
</protein>
<sequence>MDGERRKLWLCPFVVFVIAVVHSHYLYFFLRNCRVKWYTSKVTVHLGRTSGRRFFLLAWLRLSPKELLNFVYAACRCAKAP</sequence>
<dbReference type="AlphaFoldDB" id="A0A6B0U8Y8"/>